<proteinExistence type="predicted"/>
<evidence type="ECO:0000313" key="1">
    <source>
        <dbReference type="EMBL" id="KAF0703138.1"/>
    </source>
</evidence>
<gene>
    <name evidence="1" type="ORF">AaE_015531</name>
</gene>
<comment type="caution">
    <text evidence="1">The sequence shown here is derived from an EMBL/GenBank/DDBJ whole genome shotgun (WGS) entry which is preliminary data.</text>
</comment>
<dbReference type="Proteomes" id="UP000469452">
    <property type="component" value="Unassembled WGS sequence"/>
</dbReference>
<protein>
    <submittedName>
        <fullName evidence="1">Uncharacterized protein</fullName>
    </submittedName>
</protein>
<dbReference type="EMBL" id="VJMI01020885">
    <property type="protein sequence ID" value="KAF0703138.1"/>
    <property type="molecule type" value="Genomic_DNA"/>
</dbReference>
<sequence length="176" mass="19657">MSLSAGMEDDLREWALAIQARRMPVTADEMIDRGTKTLVVVTPGAMQKRRWYAEFETLYIEIKDAIEVVVNDGDRVFNIDKMGFAPKCHANNVIAQLGPTNVWSEEASLNFHMTIVGCIGAKGTVISPVHPARCNYPGRCVRSIVGGPYCPGINLKWFHELWVVWCMAGDVCEGRR</sequence>
<reference evidence="1 2" key="1">
    <citation type="submission" date="2019-06" db="EMBL/GenBank/DDBJ databases">
        <title>Genomics analysis of Aphanomyces spp. identifies a new class of oomycete effector associated with host adaptation.</title>
        <authorList>
            <person name="Gaulin E."/>
        </authorList>
    </citation>
    <scope>NUCLEOTIDE SEQUENCE [LARGE SCALE GENOMIC DNA]</scope>
    <source>
        <strain evidence="1 2">E</strain>
    </source>
</reference>
<name>A0A6A4Z7G2_APHAT</name>
<accession>A0A6A4Z7G2</accession>
<organism evidence="1 2">
    <name type="scientific">Aphanomyces astaci</name>
    <name type="common">Crayfish plague agent</name>
    <dbReference type="NCBI Taxonomy" id="112090"/>
    <lineage>
        <taxon>Eukaryota</taxon>
        <taxon>Sar</taxon>
        <taxon>Stramenopiles</taxon>
        <taxon>Oomycota</taxon>
        <taxon>Saprolegniomycetes</taxon>
        <taxon>Saprolegniales</taxon>
        <taxon>Verrucalvaceae</taxon>
        <taxon>Aphanomyces</taxon>
    </lineage>
</organism>
<dbReference type="VEuPathDB" id="FungiDB:H257_12655"/>
<evidence type="ECO:0000313" key="2">
    <source>
        <dbReference type="Proteomes" id="UP000469452"/>
    </source>
</evidence>
<dbReference type="AlphaFoldDB" id="A0A6A4Z7G2"/>